<sequence>MSSSYIYVAYYYQKNWFIKWTKDLSSSKYMLYFTLLYFTLLYIGSFYSYIAYIVTIRMVVLLKSFN</sequence>
<protein>
    <submittedName>
        <fullName evidence="2">Uncharacterized protein</fullName>
    </submittedName>
</protein>
<dbReference type="AlphaFoldDB" id="A0A1E4T4G1"/>
<proteinExistence type="predicted"/>
<organism evidence="2 3">
    <name type="scientific">[Candida] arabinofermentans NRRL YB-2248</name>
    <dbReference type="NCBI Taxonomy" id="983967"/>
    <lineage>
        <taxon>Eukaryota</taxon>
        <taxon>Fungi</taxon>
        <taxon>Dikarya</taxon>
        <taxon>Ascomycota</taxon>
        <taxon>Saccharomycotina</taxon>
        <taxon>Pichiomycetes</taxon>
        <taxon>Pichiales</taxon>
        <taxon>Pichiaceae</taxon>
        <taxon>Ogataea</taxon>
        <taxon>Ogataea/Candida clade</taxon>
    </lineage>
</organism>
<gene>
    <name evidence="2" type="ORF">CANARDRAFT_113075</name>
</gene>
<evidence type="ECO:0000313" key="3">
    <source>
        <dbReference type="Proteomes" id="UP000094801"/>
    </source>
</evidence>
<dbReference type="EMBL" id="KV453849">
    <property type="protein sequence ID" value="ODV86646.1"/>
    <property type="molecule type" value="Genomic_DNA"/>
</dbReference>
<keyword evidence="1" id="KW-1133">Transmembrane helix</keyword>
<keyword evidence="1" id="KW-0472">Membrane</keyword>
<keyword evidence="3" id="KW-1185">Reference proteome</keyword>
<keyword evidence="1" id="KW-0812">Transmembrane</keyword>
<name>A0A1E4T4G1_9ASCO</name>
<feature type="transmembrane region" description="Helical" evidence="1">
    <location>
        <begin position="29"/>
        <end position="54"/>
    </location>
</feature>
<dbReference type="Proteomes" id="UP000094801">
    <property type="component" value="Unassembled WGS sequence"/>
</dbReference>
<evidence type="ECO:0000313" key="2">
    <source>
        <dbReference type="EMBL" id="ODV86646.1"/>
    </source>
</evidence>
<accession>A0A1E4T4G1</accession>
<reference evidence="3" key="1">
    <citation type="submission" date="2016-04" db="EMBL/GenBank/DDBJ databases">
        <title>Comparative genomics of biotechnologically important yeasts.</title>
        <authorList>
            <consortium name="DOE Joint Genome Institute"/>
            <person name="Riley R."/>
            <person name="Haridas S."/>
            <person name="Wolfe K.H."/>
            <person name="Lopes M.R."/>
            <person name="Hittinger C.T."/>
            <person name="Goker M."/>
            <person name="Salamov A."/>
            <person name="Wisecaver J."/>
            <person name="Long T.M."/>
            <person name="Aerts A.L."/>
            <person name="Barry K."/>
            <person name="Choi C."/>
            <person name="Clum A."/>
            <person name="Coughlan A.Y."/>
            <person name="Deshpande S."/>
            <person name="Douglass A.P."/>
            <person name="Hanson S.J."/>
            <person name="Klenk H.-P."/>
            <person name="Labutti K."/>
            <person name="Lapidus A."/>
            <person name="Lindquist E."/>
            <person name="Lipzen A."/>
            <person name="Meier-Kolthoff J.P."/>
            <person name="Ohm R.A."/>
            <person name="Otillar R.P."/>
            <person name="Pangilinan J."/>
            <person name="Peng Y."/>
            <person name="Rokas A."/>
            <person name="Rosa C.A."/>
            <person name="Scheuner C."/>
            <person name="Sibirny A.A."/>
            <person name="Slot J.C."/>
            <person name="Stielow J.B."/>
            <person name="Sun H."/>
            <person name="Kurtzman C.P."/>
            <person name="Blackwell M."/>
            <person name="Grigoriev I.V."/>
            <person name="Jeffries T.W."/>
        </authorList>
    </citation>
    <scope>NUCLEOTIDE SEQUENCE [LARGE SCALE GENOMIC DNA]</scope>
    <source>
        <strain evidence="3">NRRL YB-2248</strain>
    </source>
</reference>
<evidence type="ECO:0000256" key="1">
    <source>
        <dbReference type="SAM" id="Phobius"/>
    </source>
</evidence>